<evidence type="ECO:0000313" key="10">
    <source>
        <dbReference type="EMBL" id="MDV2482639.1"/>
    </source>
</evidence>
<dbReference type="InterPro" id="IPR014774">
    <property type="entry name" value="KaiC-like_dom"/>
</dbReference>
<dbReference type="InterPro" id="IPR047221">
    <property type="entry name" value="KaiC_N"/>
</dbReference>
<feature type="domain" description="KaiC" evidence="9">
    <location>
        <begin position="261"/>
        <end position="493"/>
    </location>
</feature>
<accession>A0ABU3X3K0</accession>
<dbReference type="EC" id="2.7.11.1" evidence="1"/>
<evidence type="ECO:0000256" key="8">
    <source>
        <dbReference type="SAM" id="MobiDB-lite"/>
    </source>
</evidence>
<evidence type="ECO:0000259" key="9">
    <source>
        <dbReference type="PROSITE" id="PS51146"/>
    </source>
</evidence>
<evidence type="ECO:0000256" key="3">
    <source>
        <dbReference type="ARBA" id="ARBA00022679"/>
    </source>
</evidence>
<dbReference type="InterPro" id="IPR010624">
    <property type="entry name" value="KaiC_dom"/>
</dbReference>
<dbReference type="EMBL" id="WBKO01000002">
    <property type="protein sequence ID" value="MDV2482639.1"/>
    <property type="molecule type" value="Genomic_DNA"/>
</dbReference>
<keyword evidence="6" id="KW-0378">Hydrolase</keyword>
<protein>
    <recommendedName>
        <fullName evidence="1">non-specific serine/threonine protein kinase</fullName>
        <ecNumber evidence="1">2.7.11.1</ecNumber>
    </recommendedName>
</protein>
<dbReference type="InterPro" id="IPR003593">
    <property type="entry name" value="AAA+_ATPase"/>
</dbReference>
<proteinExistence type="predicted"/>
<evidence type="ECO:0000256" key="1">
    <source>
        <dbReference type="ARBA" id="ARBA00012513"/>
    </source>
</evidence>
<organism evidence="10 11">
    <name type="scientific">Methanoculleus caldifontis</name>
    <dbReference type="NCBI Taxonomy" id="2651577"/>
    <lineage>
        <taxon>Archaea</taxon>
        <taxon>Methanobacteriati</taxon>
        <taxon>Methanobacteriota</taxon>
        <taxon>Stenosarchaea group</taxon>
        <taxon>Methanomicrobia</taxon>
        <taxon>Methanomicrobiales</taxon>
        <taxon>Methanomicrobiaceae</taxon>
        <taxon>Methanoculleus</taxon>
    </lineage>
</organism>
<dbReference type="Proteomes" id="UP001281203">
    <property type="component" value="Unassembled WGS sequence"/>
</dbReference>
<name>A0ABU3X3K0_9EURY</name>
<dbReference type="InterPro" id="IPR030665">
    <property type="entry name" value="KaiC"/>
</dbReference>
<comment type="caution">
    <text evidence="10">The sequence shown here is derived from an EMBL/GenBank/DDBJ whole genome shotgun (WGS) entry which is preliminary data.</text>
</comment>
<dbReference type="RefSeq" id="WP_317065747.1">
    <property type="nucleotide sequence ID" value="NZ_WBKO01000002.1"/>
</dbReference>
<dbReference type="PIRSF" id="PIRSF039117">
    <property type="entry name" value="KaiC"/>
    <property type="match status" value="1"/>
</dbReference>
<evidence type="ECO:0000256" key="5">
    <source>
        <dbReference type="ARBA" id="ARBA00022777"/>
    </source>
</evidence>
<sequence>MHQVAGTPAPSVNTGFALEKVPSGIEGLDGITAGGLPKGRPTLVVGKAGSGKTLFAMQFLVSGATRYNEPGVFVSFEETAEDLIKNVHSLGFDLPRLLEEEKIAIDYVRIEKSEIEETGEYDLDGLFIRLAYAIDSIGAKRVALDTIEVLFSGLSNEGIIRAELRRLFSWLKEKGVTAVITGESGRGDSLTRHGLEEYVSDAVILLDHRVTNQISTRRLRIVKYRGSTHGTNEYPFLITGNEGLVIMPITALGLEHEAPKERVSTGIERLDAMLGGKGYYRGSSVLVSGTPGTGKTSLAVTFADAICRRGERCLYFAFEESSSQIVRNMRSIGIDLVPLIDAGLLAIHSSRPTAYGLETHLAAMLREVQVFRPDAVVVDPISNLISVSTEVDSKAMLIRFVDYLKINQITGIFTDLTTQGGHLEQTNIGISSLMDTWILLKFIESGGERNRGLYVLKSRGMAHSNQIREVIITDQGIDLADVYLGPGGVLTGSARYVMEMEEEAEIRAREDELRARRIEAEREQRVLEARIAALQAEHQGVQTEFDRFARELERKKEARSEERGHLARMRKADTAAGNTRREEGGKDE</sequence>
<feature type="coiled-coil region" evidence="7">
    <location>
        <begin position="501"/>
        <end position="544"/>
    </location>
</feature>
<dbReference type="InterPro" id="IPR027417">
    <property type="entry name" value="P-loop_NTPase"/>
</dbReference>
<keyword evidence="2" id="KW-0597">Phosphoprotein</keyword>
<dbReference type="Pfam" id="PF06745">
    <property type="entry name" value="ATPase"/>
    <property type="match status" value="2"/>
</dbReference>
<dbReference type="Gene3D" id="3.40.50.300">
    <property type="entry name" value="P-loop containing nucleotide triphosphate hydrolases"/>
    <property type="match status" value="2"/>
</dbReference>
<dbReference type="CDD" id="cd19485">
    <property type="entry name" value="KaiC-N"/>
    <property type="match status" value="1"/>
</dbReference>
<dbReference type="NCBIfam" id="NF006799">
    <property type="entry name" value="PRK09302.1"/>
    <property type="match status" value="1"/>
</dbReference>
<evidence type="ECO:0000256" key="2">
    <source>
        <dbReference type="ARBA" id="ARBA00022553"/>
    </source>
</evidence>
<evidence type="ECO:0000256" key="4">
    <source>
        <dbReference type="ARBA" id="ARBA00022737"/>
    </source>
</evidence>
<evidence type="ECO:0000256" key="6">
    <source>
        <dbReference type="ARBA" id="ARBA00022801"/>
    </source>
</evidence>
<evidence type="ECO:0000313" key="11">
    <source>
        <dbReference type="Proteomes" id="UP001281203"/>
    </source>
</evidence>
<dbReference type="PANTHER" id="PTHR42926">
    <property type="match status" value="1"/>
</dbReference>
<dbReference type="InterPro" id="IPR051347">
    <property type="entry name" value="Circadian_clock_KaiC-rel"/>
</dbReference>
<dbReference type="SMART" id="SM00382">
    <property type="entry name" value="AAA"/>
    <property type="match status" value="2"/>
</dbReference>
<dbReference type="PRINTS" id="PR01874">
    <property type="entry name" value="DNAREPAIRADA"/>
</dbReference>
<evidence type="ECO:0000256" key="7">
    <source>
        <dbReference type="SAM" id="Coils"/>
    </source>
</evidence>
<keyword evidence="4" id="KW-0677">Repeat</keyword>
<dbReference type="InterPro" id="IPR047222">
    <property type="entry name" value="KaiC_C"/>
</dbReference>
<gene>
    <name evidence="10" type="primary">kaiC</name>
    <name evidence="10" type="ORF">F8E02_11615</name>
</gene>
<keyword evidence="7" id="KW-0175">Coiled coil</keyword>
<feature type="region of interest" description="Disordered" evidence="8">
    <location>
        <begin position="554"/>
        <end position="588"/>
    </location>
</feature>
<keyword evidence="3" id="KW-0808">Transferase</keyword>
<keyword evidence="5" id="KW-0418">Kinase</keyword>
<dbReference type="CDD" id="cd19484">
    <property type="entry name" value="KaiC_C"/>
    <property type="match status" value="1"/>
</dbReference>
<dbReference type="SUPFAM" id="SSF52540">
    <property type="entry name" value="P-loop containing nucleoside triphosphate hydrolases"/>
    <property type="match status" value="2"/>
</dbReference>
<reference evidence="10 11" key="1">
    <citation type="submission" date="2019-10" db="EMBL/GenBank/DDBJ databases">
        <title>Isolation and characterization of Methanoculleus sp. Wushi-C6 from a hot spring well.</title>
        <authorList>
            <person name="Chen S.-C."/>
            <person name="Lan Z.-H."/>
            <person name="You Y.-T."/>
            <person name="Lai M.-C."/>
        </authorList>
    </citation>
    <scope>NUCLEOTIDE SEQUENCE [LARGE SCALE GENOMIC DNA]</scope>
    <source>
        <strain evidence="10 11">Wushi-C6</strain>
    </source>
</reference>
<feature type="domain" description="KaiC" evidence="9">
    <location>
        <begin position="19"/>
        <end position="260"/>
    </location>
</feature>
<dbReference type="PANTHER" id="PTHR42926:SF1">
    <property type="entry name" value="CIRCADIAN CLOCK OSCILLATOR PROTEIN KAIC 1"/>
    <property type="match status" value="1"/>
</dbReference>
<keyword evidence="11" id="KW-1185">Reference proteome</keyword>
<dbReference type="PROSITE" id="PS51146">
    <property type="entry name" value="KAIC"/>
    <property type="match status" value="2"/>
</dbReference>